<keyword evidence="1" id="KW-0378">Hydrolase</keyword>
<proteinExistence type="predicted"/>
<accession>A0A386H267</accession>
<dbReference type="KEGG" id="cfer:D4Z93_03675"/>
<dbReference type="InterPro" id="IPR036412">
    <property type="entry name" value="HAD-like_sf"/>
</dbReference>
<evidence type="ECO:0000313" key="2">
    <source>
        <dbReference type="Proteomes" id="UP000266301"/>
    </source>
</evidence>
<sequence length="303" mass="35230">MANIIAVVWDFDKTLVNGYMQDPIFEHYKVDGKKFWKEVSSLPEKYMKEQNVRVNEDTIYLNQFIEYVKNGTFKGLNNKTLREYGKRLNFYNGIPDIFEKTKNLISDNPKYREYDIKLEHYIISTGIVEVIRGSCVMPFVEDVWGCEFIEDHDENGNTVISEIGYTIDNTSKTRALFEINKGVRKLEKVNVNTKISEEFRRVHFKNMIYIADGPSDIPAFSVVNKNGGATFAIYPKANMEALHQVEQMRIDGRVNMYAEADYSEGTTAYLWLTNKILEFADRIRESEKVRISHLIADTPKHLE</sequence>
<protein>
    <submittedName>
        <fullName evidence="1">Haloacid dehalogenase-like hydrolase</fullName>
    </submittedName>
</protein>
<keyword evidence="2" id="KW-1185">Reference proteome</keyword>
<gene>
    <name evidence="1" type="ORF">D4Z93_03675</name>
</gene>
<dbReference type="SUPFAM" id="SSF56784">
    <property type="entry name" value="HAD-like"/>
    <property type="match status" value="1"/>
</dbReference>
<organism evidence="1 2">
    <name type="scientific">Clostridium fermenticellae</name>
    <dbReference type="NCBI Taxonomy" id="2068654"/>
    <lineage>
        <taxon>Bacteria</taxon>
        <taxon>Bacillati</taxon>
        <taxon>Bacillota</taxon>
        <taxon>Clostridia</taxon>
        <taxon>Eubacteriales</taxon>
        <taxon>Clostridiaceae</taxon>
        <taxon>Clostridium</taxon>
    </lineage>
</organism>
<dbReference type="GO" id="GO:0016787">
    <property type="term" value="F:hydrolase activity"/>
    <property type="evidence" value="ECO:0007669"/>
    <property type="project" value="UniProtKB-KW"/>
</dbReference>
<name>A0A386H267_9CLOT</name>
<dbReference type="RefSeq" id="WP_119970482.1">
    <property type="nucleotide sequence ID" value="NZ_CP032416.1"/>
</dbReference>
<dbReference type="AlphaFoldDB" id="A0A386H267"/>
<dbReference type="OrthoDB" id="9785423at2"/>
<dbReference type="Gene3D" id="3.40.50.1000">
    <property type="entry name" value="HAD superfamily/HAD-like"/>
    <property type="match status" value="1"/>
</dbReference>
<dbReference type="InterPro" id="IPR023214">
    <property type="entry name" value="HAD_sf"/>
</dbReference>
<dbReference type="EMBL" id="CP032416">
    <property type="protein sequence ID" value="AYD39668.1"/>
    <property type="molecule type" value="Genomic_DNA"/>
</dbReference>
<reference evidence="1 2" key="1">
    <citation type="journal article" date="2019" name="Int. J. Syst. Evol. Microbiol.">
        <title>Clostridium fermenticellae sp. nov., isolated from the mud in a fermentation cellar for the production of the Chinese liquor, baijiu.</title>
        <authorList>
            <person name="Xu P.X."/>
            <person name="Chai L.J."/>
            <person name="Qiu T."/>
            <person name="Zhang X.J."/>
            <person name="Lu Z.M."/>
            <person name="Xiao C."/>
            <person name="Wang S.T."/>
            <person name="Shen C.H."/>
            <person name="Shi J.S."/>
            <person name="Xu Z.H."/>
        </authorList>
    </citation>
    <scope>NUCLEOTIDE SEQUENCE [LARGE SCALE GENOMIC DNA]</scope>
    <source>
        <strain evidence="1 2">JN500901</strain>
    </source>
</reference>
<evidence type="ECO:0000313" key="1">
    <source>
        <dbReference type="EMBL" id="AYD39668.1"/>
    </source>
</evidence>
<dbReference type="Proteomes" id="UP000266301">
    <property type="component" value="Chromosome"/>
</dbReference>